<name>A0A8J9YQ55_BRALA</name>
<dbReference type="EMBL" id="OV696696">
    <property type="protein sequence ID" value="CAH1240942.1"/>
    <property type="molecule type" value="Genomic_DNA"/>
</dbReference>
<reference evidence="1" key="1">
    <citation type="submission" date="2022-01" db="EMBL/GenBank/DDBJ databases">
        <authorList>
            <person name="Braso-Vives M."/>
        </authorList>
    </citation>
    <scope>NUCLEOTIDE SEQUENCE</scope>
</reference>
<sequence>MLVATCTAERYVGAVFLHRVDVLRAESGDDGYVLLVTGLVINFDMFLDVSGTNHAGSARKTESGRSSSRSNELSALCAILQTRLQSDAKYRASHTRQRRAEHQLFSERLPPQTTILSGPAGILGRSVFVPFVDGMVEQLASRFQQLSAHACRALLLIPSNLDNLQEDHIMQLQQYYEPNLPSPLSFR</sequence>
<proteinExistence type="predicted"/>
<gene>
    <name evidence="1" type="primary">Hypp6230</name>
    <name evidence="1" type="ORF">BLAG_LOCUS4757</name>
</gene>
<dbReference type="AlphaFoldDB" id="A0A8J9YQ55"/>
<accession>A0A8J9YQ55</accession>
<keyword evidence="2" id="KW-1185">Reference proteome</keyword>
<protein>
    <submittedName>
        <fullName evidence="1">Hypp6230 protein</fullName>
    </submittedName>
</protein>
<dbReference type="Proteomes" id="UP000838412">
    <property type="component" value="Chromosome 11"/>
</dbReference>
<evidence type="ECO:0000313" key="1">
    <source>
        <dbReference type="EMBL" id="CAH1240942.1"/>
    </source>
</evidence>
<dbReference type="OrthoDB" id="6144991at2759"/>
<evidence type="ECO:0000313" key="2">
    <source>
        <dbReference type="Proteomes" id="UP000838412"/>
    </source>
</evidence>
<organism evidence="1 2">
    <name type="scientific">Branchiostoma lanceolatum</name>
    <name type="common">Common lancelet</name>
    <name type="synonym">Amphioxus lanceolatum</name>
    <dbReference type="NCBI Taxonomy" id="7740"/>
    <lineage>
        <taxon>Eukaryota</taxon>
        <taxon>Metazoa</taxon>
        <taxon>Chordata</taxon>
        <taxon>Cephalochordata</taxon>
        <taxon>Leptocardii</taxon>
        <taxon>Amphioxiformes</taxon>
        <taxon>Branchiostomatidae</taxon>
        <taxon>Branchiostoma</taxon>
    </lineage>
</organism>